<proteinExistence type="predicted"/>
<comment type="caution">
    <text evidence="2">The sequence shown here is derived from an EMBL/GenBank/DDBJ whole genome shotgun (WGS) entry which is preliminary data.</text>
</comment>
<dbReference type="EMBL" id="JAQIFT010000059">
    <property type="protein sequence ID" value="MDA3733032.1"/>
    <property type="molecule type" value="Genomic_DNA"/>
</dbReference>
<dbReference type="SUPFAM" id="SSF51658">
    <property type="entry name" value="Xylose isomerase-like"/>
    <property type="match status" value="1"/>
</dbReference>
<sequence length="255" mass="29437">MIYISQLLETPRLIKILEEYAIGLEVISFSIGYILDDLETSIKHYQKAFLELPLGTPLTFHGPFLDLLPGSCDAKVQALVKERFEAAYEAALSFGVNQMIFHTGYMPNTYPDQYWLQNVIDFWRAFLKDKPDDFTVYIENVLDLDWKLMQRLIDEINHPSLKICLDVGHVHAYSPYPIEEWIEALGERIGYVHLHNNDKSRDAHGGLLEGTIPMEMILKLLKEKAPHAHWSLEVSDEQALRASLDWLVHNKLMSK</sequence>
<feature type="domain" description="Xylose isomerase-like TIM barrel" evidence="1">
    <location>
        <begin position="43"/>
        <end position="247"/>
    </location>
</feature>
<keyword evidence="2" id="KW-0413">Isomerase</keyword>
<dbReference type="InterPro" id="IPR050312">
    <property type="entry name" value="IolE/XylAMocC-like"/>
</dbReference>
<dbReference type="AlphaFoldDB" id="A0AA42DQR3"/>
<evidence type="ECO:0000313" key="2">
    <source>
        <dbReference type="EMBL" id="MDA3733032.1"/>
    </source>
</evidence>
<name>A0AA42DQR3_9FIRM</name>
<reference evidence="2" key="1">
    <citation type="journal article" date="2023" name="Int. J. Syst. Evol. Microbiol.">
        <title>&lt;i&gt;Holtiella tumoricola&lt;/i&gt; gen. nov. sp. nov., isolated from a human clinical sample.</title>
        <authorList>
            <person name="Allen-Vercoe E."/>
            <person name="Daigneault M.C."/>
            <person name="Vancuren S.J."/>
            <person name="Cochrane K."/>
            <person name="O'Neal L.L."/>
            <person name="Sankaranarayanan K."/>
            <person name="Lawson P.A."/>
        </authorList>
    </citation>
    <scope>NUCLEOTIDE SEQUENCE</scope>
    <source>
        <strain evidence="2">CC70A</strain>
    </source>
</reference>
<dbReference type="GO" id="GO:0016853">
    <property type="term" value="F:isomerase activity"/>
    <property type="evidence" value="ECO:0007669"/>
    <property type="project" value="UniProtKB-KW"/>
</dbReference>
<evidence type="ECO:0000259" key="1">
    <source>
        <dbReference type="Pfam" id="PF01261"/>
    </source>
</evidence>
<organism evidence="2 3">
    <name type="scientific">Holtiella tumoricola</name>
    <dbReference type="NCBI Taxonomy" id="3018743"/>
    <lineage>
        <taxon>Bacteria</taxon>
        <taxon>Bacillati</taxon>
        <taxon>Bacillota</taxon>
        <taxon>Clostridia</taxon>
        <taxon>Lachnospirales</taxon>
        <taxon>Cellulosilyticaceae</taxon>
        <taxon>Holtiella</taxon>
    </lineage>
</organism>
<accession>A0AA42DQR3</accession>
<dbReference type="RefSeq" id="WP_271012970.1">
    <property type="nucleotide sequence ID" value="NZ_JAQIFT010000059.1"/>
</dbReference>
<dbReference type="Gene3D" id="3.20.20.150">
    <property type="entry name" value="Divalent-metal-dependent TIM barrel enzymes"/>
    <property type="match status" value="1"/>
</dbReference>
<protein>
    <submittedName>
        <fullName evidence="2">Sugar phosphate isomerase/epimerase</fullName>
    </submittedName>
</protein>
<evidence type="ECO:0000313" key="3">
    <source>
        <dbReference type="Proteomes" id="UP001169242"/>
    </source>
</evidence>
<dbReference type="InterPro" id="IPR013022">
    <property type="entry name" value="Xyl_isomerase-like_TIM-brl"/>
</dbReference>
<dbReference type="Pfam" id="PF01261">
    <property type="entry name" value="AP_endonuc_2"/>
    <property type="match status" value="1"/>
</dbReference>
<keyword evidence="3" id="KW-1185">Reference proteome</keyword>
<dbReference type="PANTHER" id="PTHR12110">
    <property type="entry name" value="HYDROXYPYRUVATE ISOMERASE"/>
    <property type="match status" value="1"/>
</dbReference>
<gene>
    <name evidence="2" type="ORF">PBV87_16270</name>
</gene>
<dbReference type="InterPro" id="IPR036237">
    <property type="entry name" value="Xyl_isomerase-like_sf"/>
</dbReference>
<dbReference type="Proteomes" id="UP001169242">
    <property type="component" value="Unassembled WGS sequence"/>
</dbReference>